<dbReference type="Proteomes" id="UP000077829">
    <property type="component" value="Chromosome"/>
</dbReference>
<name>A0A172Z5G3_9PSED</name>
<feature type="region of interest" description="Disordered" evidence="1">
    <location>
        <begin position="121"/>
        <end position="141"/>
    </location>
</feature>
<dbReference type="EMBL" id="CP015600">
    <property type="protein sequence ID" value="ANF87750.1"/>
    <property type="molecule type" value="Genomic_DNA"/>
</dbReference>
<dbReference type="STRING" id="219572.A7J50_4395"/>
<dbReference type="KEGG" id="panr:A7J50_4395"/>
<proteinExistence type="predicted"/>
<dbReference type="AlphaFoldDB" id="A0A172Z5G3"/>
<gene>
    <name evidence="2" type="ORF">A7J50_4395</name>
</gene>
<protein>
    <submittedName>
        <fullName evidence="2">Putative phage tail protein</fullName>
    </submittedName>
</protein>
<evidence type="ECO:0000313" key="3">
    <source>
        <dbReference type="Proteomes" id="UP000077829"/>
    </source>
</evidence>
<organism evidence="2 3">
    <name type="scientific">Pseudomonas antarctica</name>
    <dbReference type="NCBI Taxonomy" id="219572"/>
    <lineage>
        <taxon>Bacteria</taxon>
        <taxon>Pseudomonadati</taxon>
        <taxon>Pseudomonadota</taxon>
        <taxon>Gammaproteobacteria</taxon>
        <taxon>Pseudomonadales</taxon>
        <taxon>Pseudomonadaceae</taxon>
        <taxon>Pseudomonas</taxon>
    </lineage>
</organism>
<accession>A0A172Z5G3</accession>
<sequence>MFASKQTGFFYDPAFNEVIPADVVEITPEAHAELLAGQGEGKVITWGDGDYPFLKEAPAPSPEQLAMVERAWRDSQLAVTDSVVTRHRDELEDGNTTSLTTEQYAELQGYRRQLRAWPETGEFPLSEHRPPAPKWLADQFQ</sequence>
<evidence type="ECO:0000256" key="1">
    <source>
        <dbReference type="SAM" id="MobiDB-lite"/>
    </source>
</evidence>
<evidence type="ECO:0000313" key="2">
    <source>
        <dbReference type="EMBL" id="ANF87750.1"/>
    </source>
</evidence>
<reference evidence="2 3" key="1">
    <citation type="submission" date="2016-05" db="EMBL/GenBank/DDBJ databases">
        <title>Complete genome sequence of Pseudomonas antarctica PAMC 27494.</title>
        <authorList>
            <person name="Lee J."/>
        </authorList>
    </citation>
    <scope>NUCLEOTIDE SEQUENCE [LARGE SCALE GENOMIC DNA]</scope>
    <source>
        <strain evidence="2 3">PAMC 27494</strain>
    </source>
</reference>
<dbReference type="PATRIC" id="fig|219572.3.peg.4517"/>
<dbReference type="RefSeq" id="WP_064453694.1">
    <property type="nucleotide sequence ID" value="NZ_CP015600.1"/>
</dbReference>